<feature type="transmembrane region" description="Helical" evidence="14">
    <location>
        <begin position="319"/>
        <end position="338"/>
    </location>
</feature>
<dbReference type="Gene3D" id="1.20.1730.10">
    <property type="entry name" value="Sodium/glucose cotransporter"/>
    <property type="match status" value="1"/>
</dbReference>
<dbReference type="Pfam" id="PF00474">
    <property type="entry name" value="SSF"/>
    <property type="match status" value="1"/>
</dbReference>
<evidence type="ECO:0000256" key="6">
    <source>
        <dbReference type="ARBA" id="ARBA00022989"/>
    </source>
</evidence>
<dbReference type="InterPro" id="IPR018212">
    <property type="entry name" value="Na/solute_symporter_CS"/>
</dbReference>
<dbReference type="PANTHER" id="PTHR42985">
    <property type="entry name" value="SODIUM-COUPLED MONOCARBOXYLATE TRANSPORTER"/>
    <property type="match status" value="1"/>
</dbReference>
<feature type="transmembrane region" description="Helical" evidence="14">
    <location>
        <begin position="375"/>
        <end position="394"/>
    </location>
</feature>
<dbReference type="InterPro" id="IPR038377">
    <property type="entry name" value="Na/Glc_symporter_sf"/>
</dbReference>
<evidence type="ECO:0000256" key="11">
    <source>
        <dbReference type="ARBA" id="ARBA00023201"/>
    </source>
</evidence>
<keyword evidence="6 14" id="KW-1133">Transmembrane helix</keyword>
<evidence type="ECO:0000313" key="16">
    <source>
        <dbReference type="Proteomes" id="UP000622317"/>
    </source>
</evidence>
<protein>
    <submittedName>
        <fullName evidence="15">Sodium/solute symporter</fullName>
    </submittedName>
</protein>
<accession>A0A927F8R1</accession>
<organism evidence="15 16">
    <name type="scientific">Pelagicoccus enzymogenes</name>
    <dbReference type="NCBI Taxonomy" id="2773457"/>
    <lineage>
        <taxon>Bacteria</taxon>
        <taxon>Pseudomonadati</taxon>
        <taxon>Verrucomicrobiota</taxon>
        <taxon>Opitutia</taxon>
        <taxon>Puniceicoccales</taxon>
        <taxon>Pelagicoccaceae</taxon>
        <taxon>Pelagicoccus</taxon>
    </lineage>
</organism>
<feature type="transmembrane region" description="Helical" evidence="14">
    <location>
        <begin position="43"/>
        <end position="64"/>
    </location>
</feature>
<keyword evidence="5 14" id="KW-0812">Transmembrane</keyword>
<dbReference type="PANTHER" id="PTHR42985:SF40">
    <property type="entry name" value="LD47995P-RELATED"/>
    <property type="match status" value="1"/>
</dbReference>
<evidence type="ECO:0000256" key="13">
    <source>
        <dbReference type="RuleBase" id="RU362091"/>
    </source>
</evidence>
<feature type="transmembrane region" description="Helical" evidence="14">
    <location>
        <begin position="275"/>
        <end position="299"/>
    </location>
</feature>
<name>A0A927F8R1_9BACT</name>
<keyword evidence="4" id="KW-1003">Cell membrane</keyword>
<dbReference type="Proteomes" id="UP000622317">
    <property type="component" value="Unassembled WGS sequence"/>
</dbReference>
<keyword evidence="16" id="KW-1185">Reference proteome</keyword>
<dbReference type="PROSITE" id="PS50283">
    <property type="entry name" value="NA_SOLUT_SYMP_3"/>
    <property type="match status" value="1"/>
</dbReference>
<feature type="transmembrane region" description="Helical" evidence="14">
    <location>
        <begin position="150"/>
        <end position="167"/>
    </location>
</feature>
<feature type="transmembrane region" description="Helical" evidence="14">
    <location>
        <begin position="70"/>
        <end position="92"/>
    </location>
</feature>
<evidence type="ECO:0000313" key="15">
    <source>
        <dbReference type="EMBL" id="MBD5780397.1"/>
    </source>
</evidence>
<gene>
    <name evidence="15" type="ORF">IEN85_12930</name>
</gene>
<comment type="similarity">
    <text evidence="2 13">Belongs to the sodium:solute symporter (SSF) (TC 2.A.21) family.</text>
</comment>
<dbReference type="InterPro" id="IPR051163">
    <property type="entry name" value="Sodium:Solute_Symporter_SSF"/>
</dbReference>
<feature type="transmembrane region" description="Helical" evidence="14">
    <location>
        <begin position="6"/>
        <end position="23"/>
    </location>
</feature>
<comment type="catalytic activity">
    <reaction evidence="12">
        <text>iodide(out) + 2 Na(+)(out) = iodide(in) + 2 Na(+)(in)</text>
        <dbReference type="Rhea" id="RHEA:71207"/>
        <dbReference type="ChEBI" id="CHEBI:16382"/>
        <dbReference type="ChEBI" id="CHEBI:29101"/>
    </reaction>
</comment>
<dbReference type="GO" id="GO:0015293">
    <property type="term" value="F:symporter activity"/>
    <property type="evidence" value="ECO:0007669"/>
    <property type="project" value="TreeGrafter"/>
</dbReference>
<evidence type="ECO:0000256" key="10">
    <source>
        <dbReference type="ARBA" id="ARBA00023180"/>
    </source>
</evidence>
<feature type="transmembrane region" description="Helical" evidence="14">
    <location>
        <begin position="406"/>
        <end position="427"/>
    </location>
</feature>
<dbReference type="AlphaFoldDB" id="A0A927F8R1"/>
<feature type="transmembrane region" description="Helical" evidence="14">
    <location>
        <begin position="434"/>
        <end position="451"/>
    </location>
</feature>
<evidence type="ECO:0000256" key="7">
    <source>
        <dbReference type="ARBA" id="ARBA00023053"/>
    </source>
</evidence>
<keyword evidence="8" id="KW-0406">Ion transport</keyword>
<keyword evidence="3" id="KW-0813">Transport</keyword>
<feature type="transmembrane region" description="Helical" evidence="14">
    <location>
        <begin position="173"/>
        <end position="197"/>
    </location>
</feature>
<evidence type="ECO:0000256" key="4">
    <source>
        <dbReference type="ARBA" id="ARBA00022475"/>
    </source>
</evidence>
<dbReference type="PROSITE" id="PS00456">
    <property type="entry name" value="NA_SOLUT_SYMP_1"/>
    <property type="match status" value="1"/>
</dbReference>
<evidence type="ECO:0000256" key="12">
    <source>
        <dbReference type="ARBA" id="ARBA00036099"/>
    </source>
</evidence>
<feature type="transmembrane region" description="Helical" evidence="14">
    <location>
        <begin position="471"/>
        <end position="492"/>
    </location>
</feature>
<dbReference type="GO" id="GO:0015075">
    <property type="term" value="F:monoatomic ion transmembrane transporter activity"/>
    <property type="evidence" value="ECO:0007669"/>
    <property type="project" value="UniProtKB-ARBA"/>
</dbReference>
<dbReference type="RefSeq" id="WP_191617499.1">
    <property type="nucleotide sequence ID" value="NZ_JACYFG010000036.1"/>
</dbReference>
<dbReference type="GO" id="GO:0005886">
    <property type="term" value="C:plasma membrane"/>
    <property type="evidence" value="ECO:0007669"/>
    <property type="project" value="UniProtKB-SubCell"/>
</dbReference>
<evidence type="ECO:0000256" key="14">
    <source>
        <dbReference type="SAM" id="Phobius"/>
    </source>
</evidence>
<keyword evidence="9 14" id="KW-0472">Membrane</keyword>
<keyword evidence="7" id="KW-0915">Sodium</keyword>
<sequence>MSVLDYAVIGIYMLAIALIGLAASSRPKTAADYFVANRSMPAWAVAMTLMATIIGSGTIVGLPGSTYQKGMILLLGNLTLPLVLIVVAKFIVPFYRNVVGMSAYEFIGKRFGLGGKFYASFGFLADRTFDLGVTLVTTAVAVHVMTGWDLSDVILGIALFTVLYTMVGGMEAVVWTSVAQGAIFIGAAILITFRLVFASEVGAPGAVIAKAWEGGRFSLGDFSLDWKSLTDPAVTTQWLFILAYTINWGRRYVADQHMVQRYLIAKTDREASRGALWNALLCVPVWTVFMFIGACLWGYYQLSGEAGPATADDVVPHFILGHMPAGIVGLILAAILAASMSSISADLNSISTVATNDYLLYWKPKLSEKARLMSGRFFVALAGAFAAGTAMLLIPEQGMASIMERAVTIAAILSGGTLGFFLLGFLTRRATRRGCYTGIAACLVFTAWGVLTSGGDARILDLGYNFSWHPIYFGIGGHFILFGVGYLSSLALGGYRPENVEELTFRRKQNRA</sequence>
<evidence type="ECO:0000256" key="3">
    <source>
        <dbReference type="ARBA" id="ARBA00022448"/>
    </source>
</evidence>
<reference evidence="15" key="1">
    <citation type="submission" date="2020-09" db="EMBL/GenBank/DDBJ databases">
        <title>Pelagicoccus enzymogenes sp. nov. with an EPS production, isolated from marine sediment.</title>
        <authorList>
            <person name="Feng X."/>
        </authorList>
    </citation>
    <scope>NUCLEOTIDE SEQUENCE</scope>
    <source>
        <strain evidence="15">NFK12</strain>
    </source>
</reference>
<evidence type="ECO:0000256" key="2">
    <source>
        <dbReference type="ARBA" id="ARBA00006434"/>
    </source>
</evidence>
<comment type="caution">
    <text evidence="15">The sequence shown here is derived from an EMBL/GenBank/DDBJ whole genome shotgun (WGS) entry which is preliminary data.</text>
</comment>
<keyword evidence="11" id="KW-0739">Sodium transport</keyword>
<proteinExistence type="inferred from homology"/>
<dbReference type="GO" id="GO:0006814">
    <property type="term" value="P:sodium ion transport"/>
    <property type="evidence" value="ECO:0007669"/>
    <property type="project" value="UniProtKB-KW"/>
</dbReference>
<dbReference type="EMBL" id="JACYFG010000036">
    <property type="protein sequence ID" value="MBD5780397.1"/>
    <property type="molecule type" value="Genomic_DNA"/>
</dbReference>
<evidence type="ECO:0000256" key="8">
    <source>
        <dbReference type="ARBA" id="ARBA00023065"/>
    </source>
</evidence>
<evidence type="ECO:0000256" key="9">
    <source>
        <dbReference type="ARBA" id="ARBA00023136"/>
    </source>
</evidence>
<evidence type="ECO:0000256" key="1">
    <source>
        <dbReference type="ARBA" id="ARBA00004651"/>
    </source>
</evidence>
<comment type="subcellular location">
    <subcellularLocation>
        <location evidence="1">Cell membrane</location>
        <topology evidence="1">Multi-pass membrane protein</topology>
    </subcellularLocation>
</comment>
<dbReference type="NCBIfam" id="TIGR00813">
    <property type="entry name" value="sss"/>
    <property type="match status" value="1"/>
</dbReference>
<dbReference type="InterPro" id="IPR001734">
    <property type="entry name" value="Na/solute_symporter"/>
</dbReference>
<evidence type="ECO:0000256" key="5">
    <source>
        <dbReference type="ARBA" id="ARBA00022692"/>
    </source>
</evidence>
<dbReference type="GO" id="GO:0098660">
    <property type="term" value="P:inorganic ion transmembrane transport"/>
    <property type="evidence" value="ECO:0007669"/>
    <property type="project" value="UniProtKB-ARBA"/>
</dbReference>
<keyword evidence="10" id="KW-0325">Glycoprotein</keyword>